<protein>
    <submittedName>
        <fullName evidence="1">Uncharacterized protein</fullName>
    </submittedName>
</protein>
<dbReference type="EMBL" id="JBHSZV010000062">
    <property type="protein sequence ID" value="MFC7064087.1"/>
    <property type="molecule type" value="Genomic_DNA"/>
</dbReference>
<accession>A0ABW2ES36</accession>
<organism evidence="1 2">
    <name type="scientific">Halobacillus seohaensis</name>
    <dbReference type="NCBI Taxonomy" id="447421"/>
    <lineage>
        <taxon>Bacteria</taxon>
        <taxon>Bacillati</taxon>
        <taxon>Bacillota</taxon>
        <taxon>Bacilli</taxon>
        <taxon>Bacillales</taxon>
        <taxon>Bacillaceae</taxon>
        <taxon>Halobacillus</taxon>
    </lineage>
</organism>
<gene>
    <name evidence="1" type="ORF">ACFQIC_20025</name>
</gene>
<sequence length="78" mass="9251">MTSIIRFKILSTEKIPDDRRIHVFDMLNQRHLSFNFESIKRSPQRYEGQQALTLFLDTKKAKIERGFYDSDDEKGLVS</sequence>
<proteinExistence type="predicted"/>
<dbReference type="Proteomes" id="UP001596410">
    <property type="component" value="Unassembled WGS sequence"/>
</dbReference>
<evidence type="ECO:0000313" key="2">
    <source>
        <dbReference type="Proteomes" id="UP001596410"/>
    </source>
</evidence>
<name>A0ABW2ES36_9BACI</name>
<dbReference type="RefSeq" id="WP_204708298.1">
    <property type="nucleotide sequence ID" value="NZ_JBHSZV010000062.1"/>
</dbReference>
<reference evidence="2" key="1">
    <citation type="journal article" date="2019" name="Int. J. Syst. Evol. Microbiol.">
        <title>The Global Catalogue of Microorganisms (GCM) 10K type strain sequencing project: providing services to taxonomists for standard genome sequencing and annotation.</title>
        <authorList>
            <consortium name="The Broad Institute Genomics Platform"/>
            <consortium name="The Broad Institute Genome Sequencing Center for Infectious Disease"/>
            <person name="Wu L."/>
            <person name="Ma J."/>
        </authorList>
    </citation>
    <scope>NUCLEOTIDE SEQUENCE [LARGE SCALE GENOMIC DNA]</scope>
    <source>
        <strain evidence="2">CGMCC 4.1621</strain>
    </source>
</reference>
<comment type="caution">
    <text evidence="1">The sequence shown here is derived from an EMBL/GenBank/DDBJ whole genome shotgun (WGS) entry which is preliminary data.</text>
</comment>
<evidence type="ECO:0000313" key="1">
    <source>
        <dbReference type="EMBL" id="MFC7064087.1"/>
    </source>
</evidence>
<keyword evidence="2" id="KW-1185">Reference proteome</keyword>